<reference evidence="1" key="1">
    <citation type="journal article" date="2019" name="bioRxiv">
        <title>The Genome of the Zebra Mussel, Dreissena polymorpha: A Resource for Invasive Species Research.</title>
        <authorList>
            <person name="McCartney M.A."/>
            <person name="Auch B."/>
            <person name="Kono T."/>
            <person name="Mallez S."/>
            <person name="Zhang Y."/>
            <person name="Obille A."/>
            <person name="Becker A."/>
            <person name="Abrahante J.E."/>
            <person name="Garbe J."/>
            <person name="Badalamenti J.P."/>
            <person name="Herman A."/>
            <person name="Mangelson H."/>
            <person name="Liachko I."/>
            <person name="Sullivan S."/>
            <person name="Sone E.D."/>
            <person name="Koren S."/>
            <person name="Silverstein K.A.T."/>
            <person name="Beckman K.B."/>
            <person name="Gohl D.M."/>
        </authorList>
    </citation>
    <scope>NUCLEOTIDE SEQUENCE</scope>
    <source>
        <strain evidence="1">Duluth1</strain>
        <tissue evidence="1">Whole animal</tissue>
    </source>
</reference>
<name>A0A9D4SAQ6_DREPO</name>
<reference evidence="1" key="2">
    <citation type="submission" date="2020-11" db="EMBL/GenBank/DDBJ databases">
        <authorList>
            <person name="McCartney M.A."/>
            <person name="Auch B."/>
            <person name="Kono T."/>
            <person name="Mallez S."/>
            <person name="Becker A."/>
            <person name="Gohl D.M."/>
            <person name="Silverstein K.A.T."/>
            <person name="Koren S."/>
            <person name="Bechman K.B."/>
            <person name="Herman A."/>
            <person name="Abrahante J.E."/>
            <person name="Garbe J."/>
        </authorList>
    </citation>
    <scope>NUCLEOTIDE SEQUENCE</scope>
    <source>
        <strain evidence="1">Duluth1</strain>
        <tissue evidence="1">Whole animal</tissue>
    </source>
</reference>
<organism evidence="1 2">
    <name type="scientific">Dreissena polymorpha</name>
    <name type="common">Zebra mussel</name>
    <name type="synonym">Mytilus polymorpha</name>
    <dbReference type="NCBI Taxonomy" id="45954"/>
    <lineage>
        <taxon>Eukaryota</taxon>
        <taxon>Metazoa</taxon>
        <taxon>Spiralia</taxon>
        <taxon>Lophotrochozoa</taxon>
        <taxon>Mollusca</taxon>
        <taxon>Bivalvia</taxon>
        <taxon>Autobranchia</taxon>
        <taxon>Heteroconchia</taxon>
        <taxon>Euheterodonta</taxon>
        <taxon>Imparidentia</taxon>
        <taxon>Neoheterodontei</taxon>
        <taxon>Myida</taxon>
        <taxon>Dreissenoidea</taxon>
        <taxon>Dreissenidae</taxon>
        <taxon>Dreissena</taxon>
    </lineage>
</organism>
<feature type="non-terminal residue" evidence="1">
    <location>
        <position position="1"/>
    </location>
</feature>
<accession>A0A9D4SAQ6</accession>
<keyword evidence="2" id="KW-1185">Reference proteome</keyword>
<protein>
    <submittedName>
        <fullName evidence="1">Uncharacterized protein</fullName>
    </submittedName>
</protein>
<dbReference type="EMBL" id="JAIWYP010000001">
    <property type="protein sequence ID" value="KAH3896775.1"/>
    <property type="molecule type" value="Genomic_DNA"/>
</dbReference>
<evidence type="ECO:0000313" key="2">
    <source>
        <dbReference type="Proteomes" id="UP000828390"/>
    </source>
</evidence>
<dbReference type="Proteomes" id="UP000828390">
    <property type="component" value="Unassembled WGS sequence"/>
</dbReference>
<gene>
    <name evidence="1" type="ORF">DPMN_020956</name>
</gene>
<dbReference type="AlphaFoldDB" id="A0A9D4SAQ6"/>
<evidence type="ECO:0000313" key="1">
    <source>
        <dbReference type="EMBL" id="KAH3896775.1"/>
    </source>
</evidence>
<sequence>MKEEKEGFSTAISLYDSSIDLAPKLAKIPTNVQERWAAKANDYKKKHIVSSLPFTAFVEFIGDQTTIRNDPCLRTAPTSNVESHPDVLDFVPNNFYVDDGLTLQSSPDDVVNLVKRTQIDFAKCGLRLHK</sequence>
<comment type="caution">
    <text evidence="1">The sequence shown here is derived from an EMBL/GenBank/DDBJ whole genome shotgun (WGS) entry which is preliminary data.</text>
</comment>
<proteinExistence type="predicted"/>